<dbReference type="GO" id="GO:0055085">
    <property type="term" value="P:transmembrane transport"/>
    <property type="evidence" value="ECO:0007669"/>
    <property type="project" value="InterPro"/>
</dbReference>
<dbReference type="EMBL" id="RZNJ01000001">
    <property type="protein sequence ID" value="RUT34759.1"/>
    <property type="molecule type" value="Genomic_DNA"/>
</dbReference>
<dbReference type="OrthoDB" id="8016675at2"/>
<dbReference type="GO" id="GO:0030288">
    <property type="term" value="C:outer membrane-bounded periplasmic space"/>
    <property type="evidence" value="ECO:0007669"/>
    <property type="project" value="InterPro"/>
</dbReference>
<name>A0A433XL05_9HYPH</name>
<protein>
    <submittedName>
        <fullName evidence="4">TRAP transporter substrate-binding protein</fullName>
    </submittedName>
</protein>
<dbReference type="Proteomes" id="UP000281547">
    <property type="component" value="Unassembled WGS sequence"/>
</dbReference>
<keyword evidence="2" id="KW-0813">Transport</keyword>
<comment type="similarity">
    <text evidence="1">Belongs to the bacterial solute-binding protein 7 family.</text>
</comment>
<evidence type="ECO:0000313" key="5">
    <source>
        <dbReference type="Proteomes" id="UP000281547"/>
    </source>
</evidence>
<dbReference type="PANTHER" id="PTHR33376">
    <property type="match status" value="1"/>
</dbReference>
<reference evidence="4 5" key="1">
    <citation type="journal article" date="2016" name="Int. J. Syst. Evol. Microbiol.">
        <title>Arsenicitalea aurantiaca gen. nov., sp. nov., a new member of the family Hyphomicrobiaceae, isolated from high-arsenic sediment.</title>
        <authorList>
            <person name="Mu Y."/>
            <person name="Zhou L."/>
            <person name="Zeng X.C."/>
            <person name="Liu L."/>
            <person name="Pan Y."/>
            <person name="Chen X."/>
            <person name="Wang J."/>
            <person name="Li S."/>
            <person name="Li W.J."/>
            <person name="Wang Y."/>
        </authorList>
    </citation>
    <scope>NUCLEOTIDE SEQUENCE [LARGE SCALE GENOMIC DNA]</scope>
    <source>
        <strain evidence="4 5">42-50</strain>
    </source>
</reference>
<keyword evidence="5" id="KW-1185">Reference proteome</keyword>
<dbReference type="InterPro" id="IPR038404">
    <property type="entry name" value="TRAP_DctP_sf"/>
</dbReference>
<evidence type="ECO:0000313" key="4">
    <source>
        <dbReference type="EMBL" id="RUT34759.1"/>
    </source>
</evidence>
<dbReference type="NCBIfam" id="TIGR00787">
    <property type="entry name" value="dctP"/>
    <property type="match status" value="1"/>
</dbReference>
<sequence length="341" mass="37032">MTHFLKARSGPPRRLAGIGLAALLGSTLISAPAFAQSLTLRFAMITAETFPYMDGANRFKELVEERSGGEIEVLLYPGAQLGNEREINEAILEGSVQIGIGAGAMANLAPIYNIVQVPFLIRGQTHMEAIALGEIGEELARRIEEQAGFRTLAWFSTGDSPIETVDVPVSTPADLQGLRIRVIESPVLLDAMRALGANPTPTAYTEVYTGLQQGVIEGAHLDVLSVDTLNIGEVINYMTDWEQMTFVSEPRPVIMSAEFFDGLDEETQTIISEAMIEAAAYEREVVAGRMSEIRDKLVAQGITITDVDADAFIELVKPVWYSYAEQIGATDLLEQIIAATP</sequence>
<evidence type="ECO:0000256" key="1">
    <source>
        <dbReference type="ARBA" id="ARBA00009023"/>
    </source>
</evidence>
<dbReference type="InterPro" id="IPR018389">
    <property type="entry name" value="DctP_fam"/>
</dbReference>
<dbReference type="RefSeq" id="WP_127186878.1">
    <property type="nucleotide sequence ID" value="NZ_RZNJ01000001.1"/>
</dbReference>
<evidence type="ECO:0000256" key="3">
    <source>
        <dbReference type="ARBA" id="ARBA00022729"/>
    </source>
</evidence>
<evidence type="ECO:0000256" key="2">
    <source>
        <dbReference type="ARBA" id="ARBA00022448"/>
    </source>
</evidence>
<gene>
    <name evidence="4" type="ORF">EMQ25_02000</name>
</gene>
<dbReference type="CDD" id="cd13603">
    <property type="entry name" value="PBP2_TRAP_Siap_TeaA_like"/>
    <property type="match status" value="1"/>
</dbReference>
<dbReference type="NCBIfam" id="NF037995">
    <property type="entry name" value="TRAP_S1"/>
    <property type="match status" value="1"/>
</dbReference>
<organism evidence="4 5">
    <name type="scientific">Arsenicitalea aurantiaca</name>
    <dbReference type="NCBI Taxonomy" id="1783274"/>
    <lineage>
        <taxon>Bacteria</taxon>
        <taxon>Pseudomonadati</taxon>
        <taxon>Pseudomonadota</taxon>
        <taxon>Alphaproteobacteria</taxon>
        <taxon>Hyphomicrobiales</taxon>
        <taxon>Devosiaceae</taxon>
        <taxon>Arsenicitalea</taxon>
    </lineage>
</organism>
<dbReference type="Pfam" id="PF03480">
    <property type="entry name" value="DctP"/>
    <property type="match status" value="1"/>
</dbReference>
<accession>A0A433XL05</accession>
<dbReference type="InterPro" id="IPR004682">
    <property type="entry name" value="TRAP_DctP"/>
</dbReference>
<dbReference type="PANTHER" id="PTHR33376:SF7">
    <property type="entry name" value="C4-DICARBOXYLATE-BINDING PROTEIN DCTB"/>
    <property type="match status" value="1"/>
</dbReference>
<dbReference type="AlphaFoldDB" id="A0A433XL05"/>
<proteinExistence type="inferred from homology"/>
<dbReference type="PIRSF" id="PIRSF006470">
    <property type="entry name" value="DctB"/>
    <property type="match status" value="1"/>
</dbReference>
<keyword evidence="3" id="KW-0732">Signal</keyword>
<comment type="caution">
    <text evidence="4">The sequence shown here is derived from an EMBL/GenBank/DDBJ whole genome shotgun (WGS) entry which is preliminary data.</text>
</comment>
<dbReference type="Gene3D" id="3.40.190.170">
    <property type="entry name" value="Bacterial extracellular solute-binding protein, family 7"/>
    <property type="match status" value="1"/>
</dbReference>